<feature type="compositionally biased region" description="Acidic residues" evidence="4">
    <location>
        <begin position="85"/>
        <end position="97"/>
    </location>
</feature>
<evidence type="ECO:0000256" key="4">
    <source>
        <dbReference type="SAM" id="MobiDB-lite"/>
    </source>
</evidence>
<evidence type="ECO:0000259" key="5">
    <source>
        <dbReference type="Pfam" id="PF09368"/>
    </source>
</evidence>
<feature type="compositionally biased region" description="Acidic residues" evidence="4">
    <location>
        <begin position="631"/>
        <end position="642"/>
    </location>
</feature>
<comment type="similarity">
    <text evidence="2">Belongs to the SAS10 family.</text>
</comment>
<gene>
    <name evidence="6" type="ORF">RDB_LOCUS74047</name>
</gene>
<evidence type="ECO:0000256" key="1">
    <source>
        <dbReference type="ARBA" id="ARBA00004123"/>
    </source>
</evidence>
<dbReference type="PANTHER" id="PTHR13237">
    <property type="entry name" value="SOMETHING ABOUT SILENCING PROTEIN 10-RELATED"/>
    <property type="match status" value="1"/>
</dbReference>
<dbReference type="GO" id="GO:0032040">
    <property type="term" value="C:small-subunit processome"/>
    <property type="evidence" value="ECO:0007669"/>
    <property type="project" value="TreeGrafter"/>
</dbReference>
<feature type="compositionally biased region" description="Basic and acidic residues" evidence="4">
    <location>
        <begin position="580"/>
        <end position="594"/>
    </location>
</feature>
<dbReference type="EMBL" id="CAJMWS010000315">
    <property type="protein sequence ID" value="CAE6414690.1"/>
    <property type="molecule type" value="Genomic_DNA"/>
</dbReference>
<feature type="compositionally biased region" description="Polar residues" evidence="4">
    <location>
        <begin position="560"/>
        <end position="571"/>
    </location>
</feature>
<feature type="compositionally biased region" description="Basic residues" evidence="4">
    <location>
        <begin position="699"/>
        <end position="724"/>
    </location>
</feature>
<keyword evidence="3" id="KW-0539">Nucleus</keyword>
<name>A0A8H3AEX6_9AGAM</name>
<evidence type="ECO:0000313" key="6">
    <source>
        <dbReference type="EMBL" id="CAE6414690.1"/>
    </source>
</evidence>
<feature type="region of interest" description="Disordered" evidence="4">
    <location>
        <begin position="71"/>
        <end position="157"/>
    </location>
</feature>
<feature type="domain" description="Sas10 C-terminal" evidence="5">
    <location>
        <begin position="678"/>
        <end position="760"/>
    </location>
</feature>
<feature type="compositionally biased region" description="Acidic residues" evidence="4">
    <location>
        <begin position="370"/>
        <end position="387"/>
    </location>
</feature>
<comment type="subcellular location">
    <subcellularLocation>
        <location evidence="1">Nucleus</location>
    </subcellularLocation>
</comment>
<evidence type="ECO:0000313" key="7">
    <source>
        <dbReference type="Proteomes" id="UP000663846"/>
    </source>
</evidence>
<dbReference type="Proteomes" id="UP000663846">
    <property type="component" value="Unassembled WGS sequence"/>
</dbReference>
<feature type="region of interest" description="Disordered" evidence="4">
    <location>
        <begin position="1"/>
        <end position="58"/>
    </location>
</feature>
<feature type="compositionally biased region" description="Low complexity" evidence="4">
    <location>
        <begin position="612"/>
        <end position="621"/>
    </location>
</feature>
<reference evidence="6" key="1">
    <citation type="submission" date="2021-01" db="EMBL/GenBank/DDBJ databases">
        <authorList>
            <person name="Kaushik A."/>
        </authorList>
    </citation>
    <scope>NUCLEOTIDE SEQUENCE</scope>
    <source>
        <strain evidence="6">AG1-1C</strain>
    </source>
</reference>
<feature type="compositionally biased region" description="Basic residues" evidence="4">
    <location>
        <begin position="548"/>
        <end position="557"/>
    </location>
</feature>
<proteinExistence type="inferred from homology"/>
<dbReference type="PANTHER" id="PTHR13237:SF8">
    <property type="entry name" value="SOMETHING ABOUT SILENCING PROTEIN 10"/>
    <property type="match status" value="1"/>
</dbReference>
<dbReference type="Pfam" id="PF09368">
    <property type="entry name" value="Sas10"/>
    <property type="match status" value="1"/>
</dbReference>
<dbReference type="InterPro" id="IPR018972">
    <property type="entry name" value="Sas10_C_dom"/>
</dbReference>
<comment type="caution">
    <text evidence="6">The sequence shown here is derived from an EMBL/GenBank/DDBJ whole genome shotgun (WGS) entry which is preliminary data.</text>
</comment>
<sequence>MGRRQTRTNNRAGHGGNKGRTTSTRNPNGKRADSRINIKEDGKMKRWETAEDIPMDEEDEFFAARDKILLDDTTRARARAGPAPNDEDEFDEDDEVFGLEGVGESSSEAASDDDDVEEERETTLEPQSKVKAKPKKQSTVQSEDSDASTDSETELSRWGKSRSVYYADNSRVIDEDDEESRKMEEREARRLQIKMISEIGVDDWGYNDVHDIAETTISLSAVPVAPALPTDKASLMRHIEKYDPLSLALARDWEDIAYQVVETSAAVKQVEQESPDDPALGLMHLHHQTLLSYATTLAFYLHLQSTPTNNGTSTSSENPGLTSTEAKRLRTEVIARLLTLKQSLATLEDLGFAVDEDDDFDESDEDILTDEEEEGDGDGGEGAEEDVSPYGLKPGDKVSLASGGTPRLQNLEEPWQQDKITGWMESSSSPKPETPKKKKKRSSSDLGQLEEGELEALMQDALDLEESTATTSPPKKKKKLDSCGIPELSEKKKKKGGAPKPVFDLVEPEFTATKSKAKQEPTPGMDVDLEALGDPTQLSHTDASDKAGRRKSLRFHTSKIESTSNRRSTARSGMGGDEDLPYRERRKEQKRRGLGEGGDDLEMEEVGGGDAGIDTDAGSIGKRNRVTSEQLLDDEPEGEEGYYELVRTAKKQKKEEKKAEYEAVRAAERVDPDEESSEGPRSLTRTILKNKGMTANRSPKNKAARNPRVKKKMQYAKAQKKLRSRQAVFKGGAEVAAAREGKYEGEKSGISGRVVKSIKL</sequence>
<feature type="compositionally biased region" description="Acidic residues" evidence="4">
    <location>
        <begin position="110"/>
        <end position="120"/>
    </location>
</feature>
<evidence type="ECO:0000256" key="2">
    <source>
        <dbReference type="ARBA" id="ARBA00010979"/>
    </source>
</evidence>
<feature type="compositionally biased region" description="Basic and acidic residues" evidence="4">
    <location>
        <begin position="653"/>
        <end position="670"/>
    </location>
</feature>
<evidence type="ECO:0000256" key="3">
    <source>
        <dbReference type="ARBA" id="ARBA00023242"/>
    </source>
</evidence>
<feature type="compositionally biased region" description="Acidic residues" evidence="4">
    <location>
        <begin position="597"/>
        <end position="607"/>
    </location>
</feature>
<protein>
    <recommendedName>
        <fullName evidence="5">Sas10 C-terminal domain-containing protein</fullName>
    </recommendedName>
</protein>
<dbReference type="AlphaFoldDB" id="A0A8H3AEX6"/>
<feature type="compositionally biased region" description="Low complexity" evidence="4">
    <location>
        <begin position="98"/>
        <end position="109"/>
    </location>
</feature>
<feature type="region of interest" description="Disordered" evidence="4">
    <location>
        <begin position="370"/>
        <end position="730"/>
    </location>
</feature>
<organism evidence="6 7">
    <name type="scientific">Rhizoctonia solani</name>
    <dbReference type="NCBI Taxonomy" id="456999"/>
    <lineage>
        <taxon>Eukaryota</taxon>
        <taxon>Fungi</taxon>
        <taxon>Dikarya</taxon>
        <taxon>Basidiomycota</taxon>
        <taxon>Agaricomycotina</taxon>
        <taxon>Agaricomycetes</taxon>
        <taxon>Cantharellales</taxon>
        <taxon>Ceratobasidiaceae</taxon>
        <taxon>Rhizoctonia</taxon>
    </lineage>
</organism>
<accession>A0A8H3AEX6</accession>
<feature type="compositionally biased region" description="Acidic residues" evidence="4">
    <location>
        <begin position="143"/>
        <end position="153"/>
    </location>
</feature>
<dbReference type="GO" id="GO:0000462">
    <property type="term" value="P:maturation of SSU-rRNA from tricistronic rRNA transcript (SSU-rRNA, 5.8S rRNA, LSU-rRNA)"/>
    <property type="evidence" value="ECO:0007669"/>
    <property type="project" value="TreeGrafter"/>
</dbReference>
<feature type="compositionally biased region" description="Basic and acidic residues" evidence="4">
    <location>
        <begin position="30"/>
        <end position="49"/>
    </location>
</feature>
<feature type="compositionally biased region" description="Polar residues" evidence="4">
    <location>
        <begin position="683"/>
        <end position="698"/>
    </location>
</feature>